<dbReference type="AlphaFoldDB" id="A0AAD6ZD63"/>
<dbReference type="EMBL" id="JARIHO010000058">
    <property type="protein sequence ID" value="KAJ7318419.1"/>
    <property type="molecule type" value="Genomic_DNA"/>
</dbReference>
<evidence type="ECO:0000313" key="4">
    <source>
        <dbReference type="EMBL" id="KAJ7318419.1"/>
    </source>
</evidence>
<keyword evidence="5" id="KW-1185">Reference proteome</keyword>
<evidence type="ECO:0000256" key="1">
    <source>
        <dbReference type="SAM" id="MobiDB-lite"/>
    </source>
</evidence>
<keyword evidence="2" id="KW-0472">Membrane</keyword>
<feature type="region of interest" description="Disordered" evidence="1">
    <location>
        <begin position="312"/>
        <end position="338"/>
    </location>
</feature>
<gene>
    <name evidence="4" type="ORF">DFH08DRAFT_942647</name>
</gene>
<sequence>MLRFLLFFAFTTTAFAAPAGSSSTCPPRDDAGGALIRETLKSNGQFLDCQYQTAGLCTYFAGGGSFSSGSSVCPDEALVAGSTGSNSGGSNSGSSGSGAATCVYTDDAGGPLMSSSIRSDGFVSCKYQTAGSCEYFSPGGQFSSGSSTCPDSITPGGLSSASGSGGSNSGSSSSGAAICAATDDAGSPLTSSGIDSNGFVSCKYQTAGSCQYFSPGGQFSSGSSTCPDSITSGSKSPAISSFLADSESDKPSTNTSGPGGCPLGVSQPVLIAMFAINGTLVIALLIVTCLWIRGRDQKAKRLSNLRGFHAKSDASRSASVPLTYGADDKLGSVFEDDP</sequence>
<name>A0AAD6ZD63_9AGAR</name>
<organism evidence="4 5">
    <name type="scientific">Mycena albidolilacea</name>
    <dbReference type="NCBI Taxonomy" id="1033008"/>
    <lineage>
        <taxon>Eukaryota</taxon>
        <taxon>Fungi</taxon>
        <taxon>Dikarya</taxon>
        <taxon>Basidiomycota</taxon>
        <taxon>Agaricomycotina</taxon>
        <taxon>Agaricomycetes</taxon>
        <taxon>Agaricomycetidae</taxon>
        <taxon>Agaricales</taxon>
        <taxon>Marasmiineae</taxon>
        <taxon>Mycenaceae</taxon>
        <taxon>Mycena</taxon>
    </lineage>
</organism>
<dbReference type="Proteomes" id="UP001218218">
    <property type="component" value="Unassembled WGS sequence"/>
</dbReference>
<accession>A0AAD6ZD63</accession>
<evidence type="ECO:0000256" key="3">
    <source>
        <dbReference type="SAM" id="SignalP"/>
    </source>
</evidence>
<proteinExistence type="predicted"/>
<protein>
    <submittedName>
        <fullName evidence="4">Uncharacterized protein</fullName>
    </submittedName>
</protein>
<evidence type="ECO:0000256" key="2">
    <source>
        <dbReference type="SAM" id="Phobius"/>
    </source>
</evidence>
<keyword evidence="2" id="KW-1133">Transmembrane helix</keyword>
<reference evidence="4" key="1">
    <citation type="submission" date="2023-03" db="EMBL/GenBank/DDBJ databases">
        <title>Massive genome expansion in bonnet fungi (Mycena s.s.) driven by repeated elements and novel gene families across ecological guilds.</title>
        <authorList>
            <consortium name="Lawrence Berkeley National Laboratory"/>
            <person name="Harder C.B."/>
            <person name="Miyauchi S."/>
            <person name="Viragh M."/>
            <person name="Kuo A."/>
            <person name="Thoen E."/>
            <person name="Andreopoulos B."/>
            <person name="Lu D."/>
            <person name="Skrede I."/>
            <person name="Drula E."/>
            <person name="Henrissat B."/>
            <person name="Morin E."/>
            <person name="Kohler A."/>
            <person name="Barry K."/>
            <person name="LaButti K."/>
            <person name="Morin E."/>
            <person name="Salamov A."/>
            <person name="Lipzen A."/>
            <person name="Mereny Z."/>
            <person name="Hegedus B."/>
            <person name="Baldrian P."/>
            <person name="Stursova M."/>
            <person name="Weitz H."/>
            <person name="Taylor A."/>
            <person name="Grigoriev I.V."/>
            <person name="Nagy L.G."/>
            <person name="Martin F."/>
            <person name="Kauserud H."/>
        </authorList>
    </citation>
    <scope>NUCLEOTIDE SEQUENCE</scope>
    <source>
        <strain evidence="4">CBHHK002</strain>
    </source>
</reference>
<evidence type="ECO:0000313" key="5">
    <source>
        <dbReference type="Proteomes" id="UP001218218"/>
    </source>
</evidence>
<comment type="caution">
    <text evidence="4">The sequence shown here is derived from an EMBL/GenBank/DDBJ whole genome shotgun (WGS) entry which is preliminary data.</text>
</comment>
<feature type="signal peptide" evidence="3">
    <location>
        <begin position="1"/>
        <end position="16"/>
    </location>
</feature>
<feature type="transmembrane region" description="Helical" evidence="2">
    <location>
        <begin position="269"/>
        <end position="292"/>
    </location>
</feature>
<keyword evidence="2" id="KW-0812">Transmembrane</keyword>
<feature type="chain" id="PRO_5042279153" evidence="3">
    <location>
        <begin position="17"/>
        <end position="338"/>
    </location>
</feature>
<keyword evidence="3" id="KW-0732">Signal</keyword>